<protein>
    <submittedName>
        <fullName evidence="2">BadF/BadG/BcrA/BcrD ATPase family protein</fullName>
    </submittedName>
</protein>
<dbReference type="PANTHER" id="PTHR43190">
    <property type="entry name" value="N-ACETYL-D-GLUCOSAMINE KINASE"/>
    <property type="match status" value="1"/>
</dbReference>
<feature type="domain" description="ATPase BadF/BadG/BcrA/BcrD type" evidence="1">
    <location>
        <begin position="8"/>
        <end position="306"/>
    </location>
</feature>
<evidence type="ECO:0000313" key="3">
    <source>
        <dbReference type="Proteomes" id="UP001338137"/>
    </source>
</evidence>
<dbReference type="InterPro" id="IPR043129">
    <property type="entry name" value="ATPase_NBD"/>
</dbReference>
<name>A0ABU6GB11_9BACL</name>
<dbReference type="InterPro" id="IPR052519">
    <property type="entry name" value="Euk-type_GlcNAc_Kinase"/>
</dbReference>
<dbReference type="PANTHER" id="PTHR43190:SF3">
    <property type="entry name" value="N-ACETYL-D-GLUCOSAMINE KINASE"/>
    <property type="match status" value="1"/>
</dbReference>
<dbReference type="Pfam" id="PF01869">
    <property type="entry name" value="BcrAD_BadFG"/>
    <property type="match status" value="1"/>
</dbReference>
<accession>A0ABU6GB11</accession>
<gene>
    <name evidence="2" type="ORF">P4I72_30200</name>
</gene>
<dbReference type="InterPro" id="IPR002731">
    <property type="entry name" value="ATPase_BadF"/>
</dbReference>
<dbReference type="Proteomes" id="UP001338137">
    <property type="component" value="Unassembled WGS sequence"/>
</dbReference>
<evidence type="ECO:0000259" key="1">
    <source>
        <dbReference type="Pfam" id="PF01869"/>
    </source>
</evidence>
<proteinExistence type="predicted"/>
<sequence length="330" mass="35708">MSSDTYILGVDGGGSKTYAVIVNSNGDKVGSGISGSCNHQVIGIDKAAMHIKESIDLALQAAKLTYSDIAFTQYGLAGLDRERDYNIVRQAISQIPLAPWDLVSDTMEGLRTGSVRNIGVVLICGSGTNAAGRNEAGVTVQVGGVGYLFGDNLGGNYMATTMFRTAVRSWEGREIPSILPQKLLQYFGFPTMEALIDDFLDREIYQIREGRLTIALHEAADEGDLLAIRLLKEAGQELGITGNAVIRKLGGLEGQTIPIVLVGSVIQKGRSPYLLEELRKTLELENPSVELIIPEIAPVYGAILLAMDHLQIPTTEETHRKFRVNGGYEQ</sequence>
<evidence type="ECO:0000313" key="2">
    <source>
        <dbReference type="EMBL" id="MEC0231379.1"/>
    </source>
</evidence>
<dbReference type="EMBL" id="JARLKY010000093">
    <property type="protein sequence ID" value="MEC0231379.1"/>
    <property type="molecule type" value="Genomic_DNA"/>
</dbReference>
<comment type="caution">
    <text evidence="2">The sequence shown here is derived from an EMBL/GenBank/DDBJ whole genome shotgun (WGS) entry which is preliminary data.</text>
</comment>
<dbReference type="CDD" id="cd24007">
    <property type="entry name" value="ASKHA_NBD_eukNAGK-like"/>
    <property type="match status" value="1"/>
</dbReference>
<dbReference type="Gene3D" id="3.30.420.40">
    <property type="match status" value="2"/>
</dbReference>
<keyword evidence="3" id="KW-1185">Reference proteome</keyword>
<organism evidence="2 3">
    <name type="scientific">Paenibacillus alba</name>
    <dbReference type="NCBI Taxonomy" id="1197127"/>
    <lineage>
        <taxon>Bacteria</taxon>
        <taxon>Bacillati</taxon>
        <taxon>Bacillota</taxon>
        <taxon>Bacilli</taxon>
        <taxon>Bacillales</taxon>
        <taxon>Paenibacillaceae</taxon>
        <taxon>Paenibacillus</taxon>
    </lineage>
</organism>
<reference evidence="2 3" key="1">
    <citation type="submission" date="2023-03" db="EMBL/GenBank/DDBJ databases">
        <title>Bacillus Genome Sequencing.</title>
        <authorList>
            <person name="Dunlap C."/>
        </authorList>
    </citation>
    <scope>NUCLEOTIDE SEQUENCE [LARGE SCALE GENOMIC DNA]</scope>
    <source>
        <strain evidence="2 3">BD-533</strain>
    </source>
</reference>
<dbReference type="SUPFAM" id="SSF53067">
    <property type="entry name" value="Actin-like ATPase domain"/>
    <property type="match status" value="2"/>
</dbReference>
<dbReference type="RefSeq" id="WP_326075379.1">
    <property type="nucleotide sequence ID" value="NZ_JARLKY010000093.1"/>
</dbReference>